<feature type="transmembrane region" description="Helical" evidence="6">
    <location>
        <begin position="87"/>
        <end position="109"/>
    </location>
</feature>
<name>A0A2A7N0C1_MYCAG</name>
<keyword evidence="9" id="KW-1185">Reference proteome</keyword>
<evidence type="ECO:0000256" key="4">
    <source>
        <dbReference type="ARBA" id="ARBA00022989"/>
    </source>
</evidence>
<dbReference type="OrthoDB" id="9814461at2"/>
<dbReference type="EMBL" id="PDCP01000027">
    <property type="protein sequence ID" value="PEG37356.1"/>
    <property type="molecule type" value="Genomic_DNA"/>
</dbReference>
<reference evidence="8 9" key="1">
    <citation type="submission" date="2017-10" db="EMBL/GenBank/DDBJ databases">
        <title>The new phylogeny of genus Mycobacterium.</title>
        <authorList>
            <person name="Tortoli E."/>
            <person name="Trovato A."/>
            <person name="Cirillo D.M."/>
        </authorList>
    </citation>
    <scope>NUCLEOTIDE SEQUENCE [LARGE SCALE GENOMIC DNA]</scope>
    <source>
        <strain evidence="8 9">CCUG37673</strain>
    </source>
</reference>
<dbReference type="RefSeq" id="WP_097941131.1">
    <property type="nucleotide sequence ID" value="NZ_BLKS01000001.1"/>
</dbReference>
<feature type="transmembrane region" description="Helical" evidence="6">
    <location>
        <begin position="282"/>
        <end position="304"/>
    </location>
</feature>
<evidence type="ECO:0000256" key="2">
    <source>
        <dbReference type="ARBA" id="ARBA00022475"/>
    </source>
</evidence>
<dbReference type="PANTHER" id="PTHR30482:SF10">
    <property type="entry name" value="HIGH-AFFINITY BRANCHED-CHAIN AMINO ACID TRANSPORT PROTEIN BRAE"/>
    <property type="match status" value="1"/>
</dbReference>
<gene>
    <name evidence="8" type="ORF">CQY20_16390</name>
    <name evidence="7" type="ORF">MAGR_38270</name>
</gene>
<evidence type="ECO:0000313" key="8">
    <source>
        <dbReference type="EMBL" id="PEG37356.1"/>
    </source>
</evidence>
<evidence type="ECO:0000313" key="9">
    <source>
        <dbReference type="Proteomes" id="UP000220914"/>
    </source>
</evidence>
<evidence type="ECO:0000256" key="5">
    <source>
        <dbReference type="ARBA" id="ARBA00023136"/>
    </source>
</evidence>
<keyword evidence="3 6" id="KW-0812">Transmembrane</keyword>
<feature type="transmembrane region" description="Helical" evidence="6">
    <location>
        <begin position="156"/>
        <end position="176"/>
    </location>
</feature>
<sequence>MSRPASGGNPWVNLGVLALIVAALCLLPMMTSPYYVRVATGVAMWAGIALSWNVICGYAGYISFGHVAFFGIGAYTTAILMQPDVDWNFWATLPVAAVIAAAVAALVGWPALRLKGAYFAIATWALAEAVRELATVVDITGGSGGLKTPIRLDDNFFFYTMVGAAAIAYALCYLLLERSRFGFRVKAVRDNEVAARAQGINTTLVKIEAFALSAVIPAILGGINAYWITFINPASVLNTIITDQLVVMVLVGGLGHIWGPALGATALFLLQEQLRVSYGETTAYIVIVGVLVMLVVLFLPDGLVSLGRRARRMRLVRQLLGRARDDVAPRKTDAQTEEVSR</sequence>
<evidence type="ECO:0000313" key="7">
    <source>
        <dbReference type="EMBL" id="GFG52386.1"/>
    </source>
</evidence>
<dbReference type="PANTHER" id="PTHR30482">
    <property type="entry name" value="HIGH-AFFINITY BRANCHED-CHAIN AMINO ACID TRANSPORT SYSTEM PERMEASE"/>
    <property type="match status" value="1"/>
</dbReference>
<keyword evidence="2" id="KW-1003">Cell membrane</keyword>
<evidence type="ECO:0000256" key="6">
    <source>
        <dbReference type="SAM" id="Phobius"/>
    </source>
</evidence>
<keyword evidence="5 6" id="KW-0472">Membrane</keyword>
<comment type="subcellular location">
    <subcellularLocation>
        <location evidence="1">Cell membrane</location>
        <topology evidence="1">Multi-pass membrane protein</topology>
    </subcellularLocation>
</comment>
<comment type="caution">
    <text evidence="8">The sequence shown here is derived from an EMBL/GenBank/DDBJ whole genome shotgun (WGS) entry which is preliminary data.</text>
</comment>
<dbReference type="GO" id="GO:0015658">
    <property type="term" value="F:branched-chain amino acid transmembrane transporter activity"/>
    <property type="evidence" value="ECO:0007669"/>
    <property type="project" value="InterPro"/>
</dbReference>
<feature type="transmembrane region" description="Helical" evidence="6">
    <location>
        <begin position="245"/>
        <end position="270"/>
    </location>
</feature>
<organism evidence="8 9">
    <name type="scientific">Mycolicibacterium agri</name>
    <name type="common">Mycobacterium agri</name>
    <dbReference type="NCBI Taxonomy" id="36811"/>
    <lineage>
        <taxon>Bacteria</taxon>
        <taxon>Bacillati</taxon>
        <taxon>Actinomycetota</taxon>
        <taxon>Actinomycetes</taxon>
        <taxon>Mycobacteriales</taxon>
        <taxon>Mycobacteriaceae</taxon>
        <taxon>Mycolicibacterium</taxon>
    </lineage>
</organism>
<dbReference type="EMBL" id="BLKS01000001">
    <property type="protein sequence ID" value="GFG52386.1"/>
    <property type="molecule type" value="Genomic_DNA"/>
</dbReference>
<dbReference type="AlphaFoldDB" id="A0A2A7N0C1"/>
<dbReference type="Pfam" id="PF02653">
    <property type="entry name" value="BPD_transp_2"/>
    <property type="match status" value="1"/>
</dbReference>
<evidence type="ECO:0000313" key="10">
    <source>
        <dbReference type="Proteomes" id="UP000465302"/>
    </source>
</evidence>
<dbReference type="InterPro" id="IPR043428">
    <property type="entry name" value="LivM-like"/>
</dbReference>
<reference evidence="7 10" key="2">
    <citation type="journal article" date="2019" name="Emerg. Microbes Infect.">
        <title>Comprehensive subspecies identification of 175 nontuberculous mycobacteria species based on 7547 genomic profiles.</title>
        <authorList>
            <person name="Matsumoto Y."/>
            <person name="Kinjo T."/>
            <person name="Motooka D."/>
            <person name="Nabeya D."/>
            <person name="Jung N."/>
            <person name="Uechi K."/>
            <person name="Horii T."/>
            <person name="Iida T."/>
            <person name="Fujita J."/>
            <person name="Nakamura S."/>
        </authorList>
    </citation>
    <scope>NUCLEOTIDE SEQUENCE [LARGE SCALE GENOMIC DNA]</scope>
    <source>
        <strain evidence="7 10">JCM 6377</strain>
    </source>
</reference>
<reference evidence="7" key="3">
    <citation type="submission" date="2020-02" db="EMBL/GenBank/DDBJ databases">
        <authorList>
            <person name="Matsumoto Y."/>
            <person name="Motooka D."/>
            <person name="Nakamura S."/>
        </authorList>
    </citation>
    <scope>NUCLEOTIDE SEQUENCE</scope>
    <source>
        <strain evidence="7">JCM 6377</strain>
    </source>
</reference>
<dbReference type="InterPro" id="IPR001851">
    <property type="entry name" value="ABC_transp_permease"/>
</dbReference>
<dbReference type="Proteomes" id="UP000465302">
    <property type="component" value="Unassembled WGS sequence"/>
</dbReference>
<keyword evidence="4 6" id="KW-1133">Transmembrane helix</keyword>
<dbReference type="Proteomes" id="UP000220914">
    <property type="component" value="Unassembled WGS sequence"/>
</dbReference>
<dbReference type="CDD" id="cd06581">
    <property type="entry name" value="TM_PBP1_LivM_like"/>
    <property type="match status" value="1"/>
</dbReference>
<protein>
    <submittedName>
        <fullName evidence="8">Branched-chain amino acid ABC transporter permease</fullName>
    </submittedName>
</protein>
<feature type="transmembrane region" description="Helical" evidence="6">
    <location>
        <begin position="12"/>
        <end position="29"/>
    </location>
</feature>
<evidence type="ECO:0000256" key="1">
    <source>
        <dbReference type="ARBA" id="ARBA00004651"/>
    </source>
</evidence>
<evidence type="ECO:0000256" key="3">
    <source>
        <dbReference type="ARBA" id="ARBA00022692"/>
    </source>
</evidence>
<proteinExistence type="predicted"/>
<accession>A0A2A7N0C1</accession>
<dbReference type="GO" id="GO:0005886">
    <property type="term" value="C:plasma membrane"/>
    <property type="evidence" value="ECO:0007669"/>
    <property type="project" value="UniProtKB-SubCell"/>
</dbReference>